<evidence type="ECO:0008006" key="5">
    <source>
        <dbReference type="Google" id="ProtNLM"/>
    </source>
</evidence>
<feature type="transmembrane region" description="Helical" evidence="2">
    <location>
        <begin position="97"/>
        <end position="117"/>
    </location>
</feature>
<proteinExistence type="predicted"/>
<dbReference type="Pfam" id="PF07332">
    <property type="entry name" value="Phage_holin_3_6"/>
    <property type="match status" value="1"/>
</dbReference>
<dbReference type="RefSeq" id="WP_133079952.1">
    <property type="nucleotide sequence ID" value="NZ_CP024915.1"/>
</dbReference>
<keyword evidence="2" id="KW-0812">Transmembrane</keyword>
<dbReference type="EMBL" id="CP024915">
    <property type="protein sequence ID" value="AUZ88761.1"/>
    <property type="molecule type" value="Genomic_DNA"/>
</dbReference>
<keyword evidence="2" id="KW-1133">Transmembrane helix</keyword>
<accession>A0A2L0UHM5</accession>
<name>A0A2L0UHM5_9MICC</name>
<reference evidence="3 4" key="1">
    <citation type="submission" date="2017-11" db="EMBL/GenBank/DDBJ databases">
        <title>Draft genome of Arthrobacter agilis strain UMCV2, a plant growth-promoting rhizobacterium and biocontrol capacity of phytopathogenic fungi.</title>
        <authorList>
            <person name="Martinez-Camara R."/>
            <person name="Santoyo G."/>
            <person name="Moreno-Hagelsieb G."/>
            <person name="Valencia-Cantero E."/>
        </authorList>
    </citation>
    <scope>NUCLEOTIDE SEQUENCE [LARGE SCALE GENOMIC DNA]</scope>
    <source>
        <strain evidence="3 4">UMCV2</strain>
    </source>
</reference>
<dbReference type="InterPro" id="IPR009937">
    <property type="entry name" value="Phage_holin_3_6"/>
</dbReference>
<organism evidence="3 4">
    <name type="scientific">Arthrobacter agilis</name>
    <dbReference type="NCBI Taxonomy" id="37921"/>
    <lineage>
        <taxon>Bacteria</taxon>
        <taxon>Bacillati</taxon>
        <taxon>Actinomycetota</taxon>
        <taxon>Actinomycetes</taxon>
        <taxon>Micrococcales</taxon>
        <taxon>Micrococcaceae</taxon>
        <taxon>Arthrobacter</taxon>
    </lineage>
</organism>
<evidence type="ECO:0000256" key="1">
    <source>
        <dbReference type="SAM" id="MobiDB-lite"/>
    </source>
</evidence>
<protein>
    <recommendedName>
        <fullName evidence="5">Phage holin family protein</fullName>
    </recommendedName>
</protein>
<gene>
    <name evidence="3" type="ORF">CVO76_14745</name>
</gene>
<evidence type="ECO:0000313" key="3">
    <source>
        <dbReference type="EMBL" id="AUZ88761.1"/>
    </source>
</evidence>
<keyword evidence="2" id="KW-0472">Membrane</keyword>
<feature type="transmembrane region" description="Helical" evidence="2">
    <location>
        <begin position="68"/>
        <end position="91"/>
    </location>
</feature>
<dbReference type="AlphaFoldDB" id="A0A2L0UHM5"/>
<evidence type="ECO:0000313" key="4">
    <source>
        <dbReference type="Proteomes" id="UP000239187"/>
    </source>
</evidence>
<feature type="region of interest" description="Disordered" evidence="1">
    <location>
        <begin position="1"/>
        <end position="26"/>
    </location>
</feature>
<sequence length="150" mass="15569">MSEAYTGGAHQAAAPPPSEAEQRSANASVGELLGEVTKDLSKLMRQEVALAKAEATESAKNAGKGAGMFAGAAIGGHFVLLFLSLALMWGLDALMPIGWAAVIVAVIWGIIAAVLALQGKKEMKQIKGLPQTAETVKEIPPTLKPGEHTR</sequence>
<dbReference type="Proteomes" id="UP000239187">
    <property type="component" value="Chromosome"/>
</dbReference>
<evidence type="ECO:0000256" key="2">
    <source>
        <dbReference type="SAM" id="Phobius"/>
    </source>
</evidence>